<organism evidence="7 8">
    <name type="scientific">Rhodohalobacter sulfatireducens</name>
    <dbReference type="NCBI Taxonomy" id="2911366"/>
    <lineage>
        <taxon>Bacteria</taxon>
        <taxon>Pseudomonadati</taxon>
        <taxon>Balneolota</taxon>
        <taxon>Balneolia</taxon>
        <taxon>Balneolales</taxon>
        <taxon>Balneolaceae</taxon>
        <taxon>Rhodohalobacter</taxon>
    </lineage>
</organism>
<evidence type="ECO:0000259" key="6">
    <source>
        <dbReference type="PROSITE" id="PS51198"/>
    </source>
</evidence>
<evidence type="ECO:0000256" key="5">
    <source>
        <dbReference type="PROSITE-ProRule" id="PRU00560"/>
    </source>
</evidence>
<dbReference type="Pfam" id="PF00580">
    <property type="entry name" value="UvrD-helicase"/>
    <property type="match status" value="2"/>
</dbReference>
<feature type="domain" description="UvrD-like helicase ATP-binding" evidence="6">
    <location>
        <begin position="204"/>
        <end position="662"/>
    </location>
</feature>
<dbReference type="Proteomes" id="UP001165366">
    <property type="component" value="Unassembled WGS sequence"/>
</dbReference>
<dbReference type="SUPFAM" id="SSF52540">
    <property type="entry name" value="P-loop containing nucleoside triphosphate hydrolases"/>
    <property type="match status" value="1"/>
</dbReference>
<keyword evidence="2 5" id="KW-0378">Hydrolase</keyword>
<dbReference type="PANTHER" id="PTHR11070">
    <property type="entry name" value="UVRD / RECB / PCRA DNA HELICASE FAMILY MEMBER"/>
    <property type="match status" value="1"/>
</dbReference>
<dbReference type="InterPro" id="IPR000212">
    <property type="entry name" value="DNA_helicase_UvrD/REP"/>
</dbReference>
<reference evidence="7" key="1">
    <citation type="submission" date="2022-01" db="EMBL/GenBank/DDBJ databases">
        <authorList>
            <person name="Wang Y."/>
        </authorList>
    </citation>
    <scope>NUCLEOTIDE SEQUENCE</scope>
    <source>
        <strain evidence="7">WB101</strain>
    </source>
</reference>
<dbReference type="InterPro" id="IPR013986">
    <property type="entry name" value="DExx_box_DNA_helicase_dom_sf"/>
</dbReference>
<evidence type="ECO:0000256" key="1">
    <source>
        <dbReference type="ARBA" id="ARBA00022741"/>
    </source>
</evidence>
<proteinExistence type="predicted"/>
<evidence type="ECO:0000256" key="3">
    <source>
        <dbReference type="ARBA" id="ARBA00022806"/>
    </source>
</evidence>
<dbReference type="InterPro" id="IPR014016">
    <property type="entry name" value="UvrD-like_ATP-bd"/>
</dbReference>
<keyword evidence="1 5" id="KW-0547">Nucleotide-binding</keyword>
<dbReference type="PROSITE" id="PS51198">
    <property type="entry name" value="UVRD_HELICASE_ATP_BIND"/>
    <property type="match status" value="1"/>
</dbReference>
<evidence type="ECO:0000256" key="4">
    <source>
        <dbReference type="ARBA" id="ARBA00022840"/>
    </source>
</evidence>
<sequence>MGLAKSLLVKGIKKVRRLFSNKPEDSISYQEPVISYKSNGEPGTKNIKELKHVDFNQSFLGLFGTSLNLIFQNDDNVTVKGLDHSTAVRLKDEFDNKILELLVQSAKTKLISSTELIKQAFTELYKDQYLSYWQMNQWLIKYSELKFLSVLEVDILNKAGAGKESLHCRNAITDPIEWRQKRNDKWVEKELQLKQDLLDTLLPTKLSRKQREAIVRHDNRVLAVAGAGTGKTTTVVGKVAYLLSQKICKPEEILLLSFAKGAVDELQERIEATCGNGVQVQTFHKLGLDVIIDVTGKKPAIYEQDDLINFIQNHLSQMLMGASDNEKILEFLAYYFYPTKLPNEFNTQKEYLKHVSSHDIRTLKGEKVKSYQEAQVANFLFLHGIEYIYEAKYRGADTGNTQKRVYKPDFYLPKNGIYIEHFGVDRNNNTAPWVDRYEYLESMQWKRELHSRNGTTLVQTYSYQASEGNLANALHSQLKKHNVQFMPINQAYLFRLKEIKSRLKSVAKLLGTTLTLFKSDKMTLKDLSEEIYNTNKENNQREKRFLRLFKHVLSAYENHLDIKGEIDFGDMITKAAAYVEDGKFESPYKVIVVDEFQDISRGRAWFLNSLLEQVKDARLLCVGDDWQSIYRFTGSDISLMTNYKEQWSQAVRIDLDKTYRFNDKIKEVSTKFITKNPSQLSKNIICDKKREHPAVYVTQKQVSDIYNEIRDKDSETSVLVLNRYNFGADNVEIDKVGDVDLRNLTVHSAKGKEADYVIVDNLESGKYGFPSEILDDPIINLFLIEKESYPNSEERRLFYVALTRARKEVWLKVNASFPSQFVEELRKDDAYTGLVIDEENSILTDYSCPICDSTVIERRNSKDNSLFFGCIHYPRCTGTIAGCPKCKSAVPIRSGNKFICPSETCDWQAPKCPVCDNGYRETKTGPYGKFKVCSMYSVTGCKGK</sequence>
<name>A0ABS9KAC5_9BACT</name>
<dbReference type="RefSeq" id="WP_237852610.1">
    <property type="nucleotide sequence ID" value="NZ_JAKLWS010000003.1"/>
</dbReference>
<dbReference type="InterPro" id="IPR027417">
    <property type="entry name" value="P-loop_NTPase"/>
</dbReference>
<evidence type="ECO:0000256" key="2">
    <source>
        <dbReference type="ARBA" id="ARBA00022801"/>
    </source>
</evidence>
<evidence type="ECO:0000313" key="8">
    <source>
        <dbReference type="Proteomes" id="UP001165366"/>
    </source>
</evidence>
<reference evidence="7" key="2">
    <citation type="submission" date="2024-05" db="EMBL/GenBank/DDBJ databases">
        <title>Rhodohalobacter halophilus gen. nov., sp. nov., a moderately halophilic member of the family Balneolaceae.</title>
        <authorList>
            <person name="Xia J."/>
        </authorList>
    </citation>
    <scope>NUCLEOTIDE SEQUENCE</scope>
    <source>
        <strain evidence="7">WB101</strain>
    </source>
</reference>
<comment type="caution">
    <text evidence="7">The sequence shown here is derived from an EMBL/GenBank/DDBJ whole genome shotgun (WGS) entry which is preliminary data.</text>
</comment>
<gene>
    <name evidence="7" type="ORF">L6773_04275</name>
</gene>
<feature type="binding site" evidence="5">
    <location>
        <begin position="225"/>
        <end position="232"/>
    </location>
    <ligand>
        <name>ATP</name>
        <dbReference type="ChEBI" id="CHEBI:30616"/>
    </ligand>
</feature>
<dbReference type="Gene3D" id="1.10.10.160">
    <property type="match status" value="1"/>
</dbReference>
<dbReference type="Gene3D" id="3.40.50.300">
    <property type="entry name" value="P-loop containing nucleotide triphosphate hydrolases"/>
    <property type="match status" value="3"/>
</dbReference>
<keyword evidence="4 5" id="KW-0067">ATP-binding</keyword>
<accession>A0ABS9KAC5</accession>
<keyword evidence="8" id="KW-1185">Reference proteome</keyword>
<evidence type="ECO:0000313" key="7">
    <source>
        <dbReference type="EMBL" id="MCG2587767.1"/>
    </source>
</evidence>
<dbReference type="PANTHER" id="PTHR11070:SF63">
    <property type="entry name" value="DNA HELICASE IV"/>
    <property type="match status" value="1"/>
</dbReference>
<protein>
    <submittedName>
        <fullName evidence="7">UvrD-helicase domain-containing protein</fullName>
    </submittedName>
</protein>
<dbReference type="EMBL" id="JAKLWS010000003">
    <property type="protein sequence ID" value="MCG2587767.1"/>
    <property type="molecule type" value="Genomic_DNA"/>
</dbReference>
<keyword evidence="3 5" id="KW-0347">Helicase</keyword>